<dbReference type="RefSeq" id="WP_106480093.1">
    <property type="nucleotide sequence ID" value="NZ_CP032819.1"/>
</dbReference>
<feature type="transmembrane region" description="Helical" evidence="1">
    <location>
        <begin position="88"/>
        <end position="109"/>
    </location>
</feature>
<dbReference type="Gene3D" id="2.60.120.1440">
    <property type="match status" value="1"/>
</dbReference>
<evidence type="ECO:0000259" key="3">
    <source>
        <dbReference type="Pfam" id="PF16344"/>
    </source>
</evidence>
<name>A0A3S9VS50_9BACT</name>
<dbReference type="InterPro" id="IPR006860">
    <property type="entry name" value="FecR"/>
</dbReference>
<dbReference type="PIRSF" id="PIRSF018266">
    <property type="entry name" value="FecR"/>
    <property type="match status" value="1"/>
</dbReference>
<dbReference type="Proteomes" id="UP000270673">
    <property type="component" value="Chromosome"/>
</dbReference>
<dbReference type="PANTHER" id="PTHR30273">
    <property type="entry name" value="PERIPLASMIC SIGNAL SENSOR AND SIGMA FACTOR ACTIVATOR FECR-RELATED"/>
    <property type="match status" value="1"/>
</dbReference>
<keyword evidence="5" id="KW-1185">Reference proteome</keyword>
<organism evidence="4 5">
    <name type="scientific">Butyricimonas faecalis</name>
    <dbReference type="NCBI Taxonomy" id="2093856"/>
    <lineage>
        <taxon>Bacteria</taxon>
        <taxon>Pseudomonadati</taxon>
        <taxon>Bacteroidota</taxon>
        <taxon>Bacteroidia</taxon>
        <taxon>Bacteroidales</taxon>
        <taxon>Odoribacteraceae</taxon>
        <taxon>Butyricimonas</taxon>
    </lineage>
</organism>
<keyword evidence="1" id="KW-0812">Transmembrane</keyword>
<gene>
    <name evidence="4" type="ORF">D8S85_07080</name>
</gene>
<sequence length="386" mass="43826">MEKDILSKLEVARLVALQRLGILPESEERRLLAWVERDKKNKAFYEQLYKKSCNKNTATSPSAADSWNLFEKKYRTGQRTRKQFQRTLYRLVAAAAVLVLAITGTYYYLTQPNEEIITSPRPVSAVQLVLGNGNKIMLDDPQSSVEALKNNAALFAEKQEIDYATAEKETTEIDEIYHTIIVPKYGEYTVRLSDNTTVKLNSESTLTYPVQFKGKERKIRLTGEAYLEVTPDTARRFVVETAGTTVTVLGTTFNVNASAPDGNVATTLVNGKVEIGNGLSTTIIAPGQQAITTPGNSRIEVKKVDTHVVTAWVRDMFYFDEKPLGEIMQELSHWYEFNVIFEKESLKQRKFTIETSRYENIDKVLKLIEETHVVKCRKEGKNIYIQ</sequence>
<feature type="domain" description="FecR protein" evidence="2">
    <location>
        <begin position="180"/>
        <end position="274"/>
    </location>
</feature>
<evidence type="ECO:0000256" key="1">
    <source>
        <dbReference type="SAM" id="Phobius"/>
    </source>
</evidence>
<dbReference type="Pfam" id="PF16344">
    <property type="entry name" value="FecR_C"/>
    <property type="match status" value="1"/>
</dbReference>
<evidence type="ECO:0000259" key="2">
    <source>
        <dbReference type="Pfam" id="PF04773"/>
    </source>
</evidence>
<evidence type="ECO:0000313" key="5">
    <source>
        <dbReference type="Proteomes" id="UP000270673"/>
    </source>
</evidence>
<feature type="domain" description="Protein FecR C-terminal" evidence="3">
    <location>
        <begin position="317"/>
        <end position="385"/>
    </location>
</feature>
<dbReference type="AlphaFoldDB" id="A0A3S9VS50"/>
<dbReference type="KEGG" id="buy:D8S85_07080"/>
<accession>A0A3S9VS50</accession>
<reference evidence="4 5" key="1">
    <citation type="submission" date="2018-10" db="EMBL/GenBank/DDBJ databases">
        <title>Butyricimonas faecalis sp. nov., isolated from human faeces and emended description of the genus Butyricimonas.</title>
        <authorList>
            <person name="Le Roy T."/>
            <person name="Van der Smissen P."/>
            <person name="Paquot A."/>
            <person name="Delzenne N."/>
            <person name="Muccioli G."/>
            <person name="Collet J.-F."/>
            <person name="Cani P.D."/>
        </authorList>
    </citation>
    <scope>NUCLEOTIDE SEQUENCE [LARGE SCALE GENOMIC DNA]</scope>
    <source>
        <strain evidence="4 5">H184</strain>
    </source>
</reference>
<dbReference type="OrthoDB" id="1098577at2"/>
<dbReference type="Pfam" id="PF04773">
    <property type="entry name" value="FecR"/>
    <property type="match status" value="1"/>
</dbReference>
<evidence type="ECO:0000313" key="4">
    <source>
        <dbReference type="EMBL" id="AZS29348.1"/>
    </source>
</evidence>
<dbReference type="InterPro" id="IPR032508">
    <property type="entry name" value="FecR_C"/>
</dbReference>
<dbReference type="EMBL" id="CP032819">
    <property type="protein sequence ID" value="AZS29348.1"/>
    <property type="molecule type" value="Genomic_DNA"/>
</dbReference>
<protein>
    <submittedName>
        <fullName evidence="4">FecR family protein</fullName>
    </submittedName>
</protein>
<dbReference type="PANTHER" id="PTHR30273:SF2">
    <property type="entry name" value="PROTEIN FECR"/>
    <property type="match status" value="1"/>
</dbReference>
<keyword evidence="1" id="KW-1133">Transmembrane helix</keyword>
<dbReference type="Gene3D" id="3.55.50.30">
    <property type="match status" value="1"/>
</dbReference>
<dbReference type="GO" id="GO:0016989">
    <property type="term" value="F:sigma factor antagonist activity"/>
    <property type="evidence" value="ECO:0007669"/>
    <property type="project" value="TreeGrafter"/>
</dbReference>
<proteinExistence type="predicted"/>
<keyword evidence="1" id="KW-0472">Membrane</keyword>
<dbReference type="InterPro" id="IPR012373">
    <property type="entry name" value="Ferrdict_sens_TM"/>
</dbReference>